<evidence type="ECO:0000256" key="5">
    <source>
        <dbReference type="ARBA" id="ARBA00022927"/>
    </source>
</evidence>
<accession>A0ABX7BDA7</accession>
<evidence type="ECO:0000256" key="8">
    <source>
        <dbReference type="ARBA" id="ARBA00023136"/>
    </source>
</evidence>
<gene>
    <name evidence="9 11" type="primary">tatA</name>
    <name evidence="11" type="ORF">IGS68_10355</name>
</gene>
<feature type="compositionally biased region" description="Basic and acidic residues" evidence="10">
    <location>
        <begin position="93"/>
        <end position="103"/>
    </location>
</feature>
<dbReference type="Proteomes" id="UP000595197">
    <property type="component" value="Chromosome"/>
</dbReference>
<evidence type="ECO:0000256" key="10">
    <source>
        <dbReference type="SAM" id="MobiDB-lite"/>
    </source>
</evidence>
<protein>
    <recommendedName>
        <fullName evidence="9">Sec-independent protein translocase protein TatA</fullName>
    </recommendedName>
</protein>
<name>A0ABX7BDA7_9PROT</name>
<feature type="transmembrane region" description="Helical" evidence="9">
    <location>
        <begin position="6"/>
        <end position="24"/>
    </location>
</feature>
<dbReference type="RefSeq" id="WP_201079635.1">
    <property type="nucleotide sequence ID" value="NZ_CP067420.1"/>
</dbReference>
<keyword evidence="8 9" id="KW-0472">Membrane</keyword>
<evidence type="ECO:0000256" key="7">
    <source>
        <dbReference type="ARBA" id="ARBA00023010"/>
    </source>
</evidence>
<feature type="region of interest" description="Disordered" evidence="10">
    <location>
        <begin position="39"/>
        <end position="103"/>
    </location>
</feature>
<evidence type="ECO:0000313" key="12">
    <source>
        <dbReference type="Proteomes" id="UP000595197"/>
    </source>
</evidence>
<feature type="compositionally biased region" description="Low complexity" evidence="10">
    <location>
        <begin position="64"/>
        <end position="76"/>
    </location>
</feature>
<dbReference type="EMBL" id="CP067420">
    <property type="protein sequence ID" value="QQP91575.1"/>
    <property type="molecule type" value="Genomic_DNA"/>
</dbReference>
<dbReference type="PANTHER" id="PTHR42982">
    <property type="entry name" value="SEC-INDEPENDENT PROTEIN TRANSLOCASE PROTEIN TATA"/>
    <property type="match status" value="1"/>
</dbReference>
<sequence length="103" mass="10869">MSIGIWQVVLILVIVLIIFGAGKLPKVMGDVAKGVKNFKSGLKDDDDDGVADQPRVIDSHATTQPVQHPVHAAPAQPMAPVPPAGTPTVDHTTTVRKDETAKT</sequence>
<evidence type="ECO:0000256" key="2">
    <source>
        <dbReference type="ARBA" id="ARBA00022448"/>
    </source>
</evidence>
<dbReference type="NCBIfam" id="TIGR01411">
    <property type="entry name" value="tatAE"/>
    <property type="match status" value="1"/>
</dbReference>
<evidence type="ECO:0000256" key="4">
    <source>
        <dbReference type="ARBA" id="ARBA00022692"/>
    </source>
</evidence>
<keyword evidence="7 9" id="KW-0811">Translocation</keyword>
<dbReference type="Pfam" id="PF02416">
    <property type="entry name" value="TatA_B_E"/>
    <property type="match status" value="1"/>
</dbReference>
<evidence type="ECO:0000256" key="3">
    <source>
        <dbReference type="ARBA" id="ARBA00022475"/>
    </source>
</evidence>
<keyword evidence="6 9" id="KW-1133">Transmembrane helix</keyword>
<dbReference type="InterPro" id="IPR006312">
    <property type="entry name" value="TatA/E"/>
</dbReference>
<organism evidence="11 12">
    <name type="scientific">Skermanella cutis</name>
    <dbReference type="NCBI Taxonomy" id="2775420"/>
    <lineage>
        <taxon>Bacteria</taxon>
        <taxon>Pseudomonadati</taxon>
        <taxon>Pseudomonadota</taxon>
        <taxon>Alphaproteobacteria</taxon>
        <taxon>Rhodospirillales</taxon>
        <taxon>Azospirillaceae</taxon>
        <taxon>Skermanella</taxon>
    </lineage>
</organism>
<keyword evidence="2 9" id="KW-0813">Transport</keyword>
<evidence type="ECO:0000313" key="11">
    <source>
        <dbReference type="EMBL" id="QQP91575.1"/>
    </source>
</evidence>
<comment type="similarity">
    <text evidence="9">Belongs to the TatA/E family.</text>
</comment>
<comment type="function">
    <text evidence="9">Part of the twin-arginine translocation (Tat) system that transports large folded proteins containing a characteristic twin-arginine motif in their signal peptide across membranes. TatA could form the protein-conducting channel of the Tat system.</text>
</comment>
<evidence type="ECO:0000256" key="6">
    <source>
        <dbReference type="ARBA" id="ARBA00022989"/>
    </source>
</evidence>
<proteinExistence type="inferred from homology"/>
<keyword evidence="4 9" id="KW-0812">Transmembrane</keyword>
<keyword evidence="12" id="KW-1185">Reference proteome</keyword>
<keyword evidence="5 9" id="KW-0653">Protein transport</keyword>
<dbReference type="PANTHER" id="PTHR42982:SF1">
    <property type="entry name" value="SEC-INDEPENDENT PROTEIN TRANSLOCASE PROTEIN TATA"/>
    <property type="match status" value="1"/>
</dbReference>
<dbReference type="Gene3D" id="1.20.5.3310">
    <property type="match status" value="1"/>
</dbReference>
<keyword evidence="3 9" id="KW-1003">Cell membrane</keyword>
<evidence type="ECO:0000256" key="9">
    <source>
        <dbReference type="HAMAP-Rule" id="MF_00236"/>
    </source>
</evidence>
<reference evidence="11" key="1">
    <citation type="submission" date="2021-02" db="EMBL/GenBank/DDBJ databases">
        <title>Skermanella TT6 skin isolate.</title>
        <authorList>
            <person name="Lee K."/>
            <person name="Ganzorig M."/>
        </authorList>
    </citation>
    <scope>NUCLEOTIDE SEQUENCE</scope>
    <source>
        <strain evidence="11">TT6</strain>
    </source>
</reference>
<comment type="subcellular location">
    <subcellularLocation>
        <location evidence="1 9">Cell membrane</location>
        <topology evidence="1 9">Single-pass membrane protein</topology>
    </subcellularLocation>
</comment>
<comment type="subunit">
    <text evidence="9">The Tat system comprises two distinct complexes: a TatABC complex, containing multiple copies of TatA, TatB and TatC subunits, and a separate TatA complex, containing only TatA subunits. Substrates initially bind to the TatABC complex, which probably triggers association of the separate TatA complex to form the active translocon.</text>
</comment>
<dbReference type="HAMAP" id="MF_00236">
    <property type="entry name" value="TatA_E"/>
    <property type="match status" value="1"/>
</dbReference>
<dbReference type="InterPro" id="IPR003369">
    <property type="entry name" value="TatA/B/E"/>
</dbReference>
<evidence type="ECO:0000256" key="1">
    <source>
        <dbReference type="ARBA" id="ARBA00004162"/>
    </source>
</evidence>